<keyword evidence="3" id="KW-1185">Reference proteome</keyword>
<dbReference type="SMART" id="SM00256">
    <property type="entry name" value="FBOX"/>
    <property type="match status" value="1"/>
</dbReference>
<dbReference type="Pfam" id="PF00646">
    <property type="entry name" value="F-box"/>
    <property type="match status" value="1"/>
</dbReference>
<dbReference type="AlphaFoldDB" id="A0A0E0AL96"/>
<dbReference type="Pfam" id="PF23622">
    <property type="entry name" value="LRR_At1g61320_AtMIF1"/>
    <property type="match status" value="2"/>
</dbReference>
<sequence>MEDCYAKLIDKLISIAICRGVEHLNLETYLYSANDQRPSPAPYKFPLSLFADGKGLSVTKLILAECTLSIPVGFAGFKSLVELSFTEMHISEDMIQTLIENCPNLECFRLRLCSGARHLKIASPHLQLREIMQFTYRGPCISMVLSSVPLMEHACLDYEGRRDGESVKYILGKLSQDFSLLTSLSIVLNTYRLKNPVIPEVVPTPFKNLKSLTLGAIMHCNDDIGWVTMLLEVAPVLESFQIELLTNEKREHPGGVLWEPSDNAHRHLRQVKFYRFRMRQADVALAGLLLARAPLLQTMTFSRGSVHRSPGQTAQYVEAAADWTAEQRSAITRRLETCNAFGARLEFRRKRKRGLGKAAGARKRAREQHPGVAKLRKQHGSTFEDRISELPDDLLITILGHLDTRSSAATSVLSRRWQHLWKSVPKLRFSQHDIVPQTELSRFLRAHEYVFFKPSLCSWKRRVRVNLDRRIRLTDMYRTRIFSSSLTGFLHKSNAGDKNNTKISSLFLSCTMEDRYVNLVDKLVSIAVCRGVEDLNLTTSFYYDGQRRSTTPYEFPLSLFTDGKGLSLTELKLCECTLNIPIGFDGFKSLVKLSLTRMPISEDMIHTLFENCLKLECFHLNHCWGANHLFAGPGANHLKIASHDLQLRDIMVNSCEQITHMELVAPKLQQFRYRGPSISMMLGSVPSIEHACLHYEDSRDGESVKYILGKLSQDFPLLTSLSIDFDTYELKNPVIPGGLPTAFKNLRSLMLRVTMHSNDDLAWATMLLEVAPALESFQIELISNKKREHPGGVLWEPSDFEHHRLRQVKF</sequence>
<dbReference type="InterPro" id="IPR036047">
    <property type="entry name" value="F-box-like_dom_sf"/>
</dbReference>
<feature type="domain" description="F-box" evidence="1">
    <location>
        <begin position="384"/>
        <end position="432"/>
    </location>
</feature>
<organism evidence="2">
    <name type="scientific">Oryza glumipatula</name>
    <dbReference type="NCBI Taxonomy" id="40148"/>
    <lineage>
        <taxon>Eukaryota</taxon>
        <taxon>Viridiplantae</taxon>
        <taxon>Streptophyta</taxon>
        <taxon>Embryophyta</taxon>
        <taxon>Tracheophyta</taxon>
        <taxon>Spermatophyta</taxon>
        <taxon>Magnoliopsida</taxon>
        <taxon>Liliopsida</taxon>
        <taxon>Poales</taxon>
        <taxon>Poaceae</taxon>
        <taxon>BOP clade</taxon>
        <taxon>Oryzoideae</taxon>
        <taxon>Oryzeae</taxon>
        <taxon>Oryzinae</taxon>
        <taxon>Oryza</taxon>
    </lineage>
</organism>
<proteinExistence type="predicted"/>
<dbReference type="SUPFAM" id="SSF52047">
    <property type="entry name" value="RNI-like"/>
    <property type="match status" value="2"/>
</dbReference>
<dbReference type="Gene3D" id="3.80.10.10">
    <property type="entry name" value="Ribonuclease Inhibitor"/>
    <property type="match status" value="2"/>
</dbReference>
<dbReference type="InterPro" id="IPR055357">
    <property type="entry name" value="LRR_At1g61320_AtMIF1"/>
</dbReference>
<dbReference type="Gene3D" id="1.20.1280.50">
    <property type="match status" value="1"/>
</dbReference>
<dbReference type="SUPFAM" id="SSF81383">
    <property type="entry name" value="F-box domain"/>
    <property type="match status" value="1"/>
</dbReference>
<dbReference type="PANTHER" id="PTHR35545:SF16">
    <property type="entry name" value="OS07G0554800 PROTEIN"/>
    <property type="match status" value="1"/>
</dbReference>
<dbReference type="EnsemblPlants" id="OGLUM07G18020.1">
    <property type="protein sequence ID" value="OGLUM07G18020.1"/>
    <property type="gene ID" value="OGLUM07G18020"/>
</dbReference>
<dbReference type="Gramene" id="OGLUM07G18020.1">
    <property type="protein sequence ID" value="OGLUM07G18020.1"/>
    <property type="gene ID" value="OGLUM07G18020"/>
</dbReference>
<dbReference type="InterPro" id="IPR032675">
    <property type="entry name" value="LRR_dom_sf"/>
</dbReference>
<dbReference type="HOGENOM" id="CLU_339923_0_0_1"/>
<dbReference type="Proteomes" id="UP000026961">
    <property type="component" value="Chromosome 7"/>
</dbReference>
<dbReference type="PANTHER" id="PTHR35545">
    <property type="entry name" value="F-BOX DOMAIN-CONTAINING PROTEIN"/>
    <property type="match status" value="1"/>
</dbReference>
<dbReference type="eggNOG" id="ENOG502S4JE">
    <property type="taxonomic scope" value="Eukaryota"/>
</dbReference>
<dbReference type="CDD" id="cd22160">
    <property type="entry name" value="F-box_AtFBL13-like"/>
    <property type="match status" value="1"/>
</dbReference>
<dbReference type="InterPro" id="IPR001810">
    <property type="entry name" value="F-box_dom"/>
</dbReference>
<dbReference type="STRING" id="40148.A0A0E0AL96"/>
<protein>
    <recommendedName>
        <fullName evidence="1">F-box domain-containing protein</fullName>
    </recommendedName>
</protein>
<name>A0A0E0AL96_9ORYZ</name>
<dbReference type="PROSITE" id="PS50181">
    <property type="entry name" value="FBOX"/>
    <property type="match status" value="1"/>
</dbReference>
<evidence type="ECO:0000313" key="3">
    <source>
        <dbReference type="Proteomes" id="UP000026961"/>
    </source>
</evidence>
<accession>A0A0E0AL96</accession>
<dbReference type="InterPro" id="IPR053781">
    <property type="entry name" value="F-box_AtFBL13-like"/>
</dbReference>
<reference evidence="2" key="1">
    <citation type="submission" date="2015-04" db="UniProtKB">
        <authorList>
            <consortium name="EnsemblPlants"/>
        </authorList>
    </citation>
    <scope>IDENTIFICATION</scope>
</reference>
<reference evidence="2" key="2">
    <citation type="submission" date="2018-05" db="EMBL/GenBank/DDBJ databases">
        <title>OgluRS3 (Oryza glumaepatula Reference Sequence Version 3).</title>
        <authorList>
            <person name="Zhang J."/>
            <person name="Kudrna D."/>
            <person name="Lee S."/>
            <person name="Talag J."/>
            <person name="Welchert J."/>
            <person name="Wing R.A."/>
        </authorList>
    </citation>
    <scope>NUCLEOTIDE SEQUENCE [LARGE SCALE GENOMIC DNA]</scope>
</reference>
<evidence type="ECO:0000313" key="2">
    <source>
        <dbReference type="EnsemblPlants" id="OGLUM07G18020.1"/>
    </source>
</evidence>
<evidence type="ECO:0000259" key="1">
    <source>
        <dbReference type="PROSITE" id="PS50181"/>
    </source>
</evidence>